<evidence type="ECO:0000256" key="2">
    <source>
        <dbReference type="ARBA" id="ARBA00022475"/>
    </source>
</evidence>
<dbReference type="EMBL" id="AAPE02046061">
    <property type="status" value="NOT_ANNOTATED_CDS"/>
    <property type="molecule type" value="Genomic_DNA"/>
</dbReference>
<keyword evidence="8 9" id="KW-0807">Transducer</keyword>
<accession>G1PQ04</accession>
<dbReference type="Proteomes" id="UP000001074">
    <property type="component" value="Unassembled WGS sequence"/>
</dbReference>
<evidence type="ECO:0000259" key="11">
    <source>
        <dbReference type="PROSITE" id="PS50262"/>
    </source>
</evidence>
<reference evidence="12" key="2">
    <citation type="submission" date="2025-08" db="UniProtKB">
        <authorList>
            <consortium name="Ensembl"/>
        </authorList>
    </citation>
    <scope>IDENTIFICATION</scope>
</reference>
<feature type="transmembrane region" description="Helical" evidence="10">
    <location>
        <begin position="146"/>
        <end position="168"/>
    </location>
</feature>
<evidence type="ECO:0000256" key="8">
    <source>
        <dbReference type="ARBA" id="ARBA00023224"/>
    </source>
</evidence>
<keyword evidence="5 9" id="KW-0297">G-protein coupled receptor</keyword>
<dbReference type="InterPro" id="IPR017452">
    <property type="entry name" value="GPCR_Rhodpsn_7TM"/>
</dbReference>
<evidence type="ECO:0000256" key="6">
    <source>
        <dbReference type="ARBA" id="ARBA00023136"/>
    </source>
</evidence>
<evidence type="ECO:0000313" key="12">
    <source>
        <dbReference type="Ensembl" id="ENSMLUP00000013121.2"/>
    </source>
</evidence>
<dbReference type="GO" id="GO:0099589">
    <property type="term" value="F:serotonin receptor activity"/>
    <property type="evidence" value="ECO:0007669"/>
    <property type="project" value="Ensembl"/>
</dbReference>
<keyword evidence="7 9" id="KW-0675">Receptor</keyword>
<feature type="transmembrane region" description="Helical" evidence="10">
    <location>
        <begin position="188"/>
        <end position="206"/>
    </location>
</feature>
<comment type="similarity">
    <text evidence="9">Belongs to the G-protein coupled receptor 1 family.</text>
</comment>
<dbReference type="InParanoid" id="G1PQ04"/>
<dbReference type="PANTHER" id="PTHR24248:SF202">
    <property type="entry name" value="5-HYDROXYTRYPTAMINE RECEPTOR 5A"/>
    <property type="match status" value="1"/>
</dbReference>
<dbReference type="GO" id="GO:0043410">
    <property type="term" value="P:positive regulation of MAPK cascade"/>
    <property type="evidence" value="ECO:0007669"/>
    <property type="project" value="TreeGrafter"/>
</dbReference>
<comment type="subcellular location">
    <subcellularLocation>
        <location evidence="1">Cell membrane</location>
        <topology evidence="1">Multi-pass membrane protein</topology>
    </subcellularLocation>
</comment>
<dbReference type="InterPro" id="IPR000276">
    <property type="entry name" value="GPCR_Rhodpsn"/>
</dbReference>
<dbReference type="PANTHER" id="PTHR24248">
    <property type="entry name" value="ADRENERGIC RECEPTOR-RELATED G-PROTEIN COUPLED RECEPTOR"/>
    <property type="match status" value="1"/>
</dbReference>
<feature type="transmembrane region" description="Helical" evidence="10">
    <location>
        <begin position="272"/>
        <end position="291"/>
    </location>
</feature>
<dbReference type="FunCoup" id="G1PQ04">
    <property type="interactions" value="197"/>
</dbReference>
<dbReference type="GO" id="GO:0007198">
    <property type="term" value="P:adenylate cyclase-inhibiting serotonin receptor signaling pathway"/>
    <property type="evidence" value="ECO:0007669"/>
    <property type="project" value="Ensembl"/>
</dbReference>
<dbReference type="PRINTS" id="PR00237">
    <property type="entry name" value="GPCRRHODOPSN"/>
</dbReference>
<evidence type="ECO:0000256" key="3">
    <source>
        <dbReference type="ARBA" id="ARBA00022692"/>
    </source>
</evidence>
<proteinExistence type="inferred from homology"/>
<keyword evidence="13" id="KW-1185">Reference proteome</keyword>
<sequence length="346" mass="38948">MDLPGNLTTNLSLGTEDPRPRPLRLSVLGAFVLTLLGCLVAATFAWNALVLATIAHVRTFHRAPYNLVVSMAISDVLVATLVMPLSLAHELAGRRWRLGARLCQLWIACDVLCCTASIWSVMAIALDRYWSITRHLAYTRGTRRRVSNLMIALTWALSAAISLAPLLFGWGEIYSEPSKEVNLSETHRLLVFVPVFYFSNFICLVIEQPGFLLKKKLDFSVDSRTTAFSPVMSELYTMVPAQEPQMLFTARHNTVTFQAEGDTWREQKEQRAAVMVGTLIGVFAICWLPFFTTELVSPLCACDPPALWKSIFLWLGYSNSFFNPLIYTAFNKSYSNAVRSFFCRQH</sequence>
<name>G1PQ04_MYOLU</name>
<dbReference type="GO" id="GO:0005886">
    <property type="term" value="C:plasma membrane"/>
    <property type="evidence" value="ECO:0007669"/>
    <property type="project" value="UniProtKB-SubCell"/>
</dbReference>
<feature type="transmembrane region" description="Helical" evidence="10">
    <location>
        <begin position="105"/>
        <end position="126"/>
    </location>
</feature>
<keyword evidence="3 9" id="KW-0812">Transmembrane</keyword>
<dbReference type="OMA" id="PAVWKSI"/>
<evidence type="ECO:0000256" key="4">
    <source>
        <dbReference type="ARBA" id="ARBA00022989"/>
    </source>
</evidence>
<dbReference type="PROSITE" id="PS00237">
    <property type="entry name" value="G_PROTEIN_RECEP_F1_1"/>
    <property type="match status" value="1"/>
</dbReference>
<evidence type="ECO:0000256" key="1">
    <source>
        <dbReference type="ARBA" id="ARBA00004651"/>
    </source>
</evidence>
<evidence type="ECO:0000256" key="5">
    <source>
        <dbReference type="ARBA" id="ARBA00023040"/>
    </source>
</evidence>
<evidence type="ECO:0000256" key="9">
    <source>
        <dbReference type="RuleBase" id="RU000688"/>
    </source>
</evidence>
<dbReference type="Ensembl" id="ENSMLUT00000014429.2">
    <property type="protein sequence ID" value="ENSMLUP00000013121.2"/>
    <property type="gene ID" value="ENSMLUG00000014427.2"/>
</dbReference>
<dbReference type="STRING" id="59463.ENSMLUP00000013121"/>
<dbReference type="GeneTree" id="ENSGT01010000222287"/>
<dbReference type="eggNOG" id="KOG3656">
    <property type="taxonomic scope" value="Eukaryota"/>
</dbReference>
<dbReference type="EMBL" id="AAPE02046060">
    <property type="status" value="NOT_ANNOTATED_CDS"/>
    <property type="molecule type" value="Genomic_DNA"/>
</dbReference>
<dbReference type="AlphaFoldDB" id="G1PQ04"/>
<keyword evidence="6 10" id="KW-0472">Membrane</keyword>
<evidence type="ECO:0000313" key="13">
    <source>
        <dbReference type="Proteomes" id="UP000001074"/>
    </source>
</evidence>
<feature type="transmembrane region" description="Helical" evidence="10">
    <location>
        <begin position="64"/>
        <end position="85"/>
    </location>
</feature>
<dbReference type="GO" id="GO:0071880">
    <property type="term" value="P:adenylate cyclase-activating adrenergic receptor signaling pathway"/>
    <property type="evidence" value="ECO:0007669"/>
    <property type="project" value="TreeGrafter"/>
</dbReference>
<evidence type="ECO:0000256" key="7">
    <source>
        <dbReference type="ARBA" id="ARBA00023170"/>
    </source>
</evidence>
<evidence type="ECO:0000256" key="10">
    <source>
        <dbReference type="SAM" id="Phobius"/>
    </source>
</evidence>
<dbReference type="HOGENOM" id="CLU_009579_11_6_1"/>
<dbReference type="SUPFAM" id="SSF81321">
    <property type="entry name" value="Family A G protein-coupled receptor-like"/>
    <property type="match status" value="1"/>
</dbReference>
<feature type="transmembrane region" description="Helical" evidence="10">
    <location>
        <begin position="311"/>
        <end position="330"/>
    </location>
</feature>
<protein>
    <submittedName>
        <fullName evidence="12">5-hydroxytryptamine receptor 5A</fullName>
    </submittedName>
</protein>
<dbReference type="Gene3D" id="1.20.1070.10">
    <property type="entry name" value="Rhodopsin 7-helix transmembrane proteins"/>
    <property type="match status" value="1"/>
</dbReference>
<gene>
    <name evidence="12" type="primary">HTR5A</name>
</gene>
<reference evidence="12 13" key="1">
    <citation type="journal article" date="2011" name="Nature">
        <title>A high-resolution map of human evolutionary constraint using 29 mammals.</title>
        <authorList>
            <person name="Lindblad-Toh K."/>
            <person name="Garber M."/>
            <person name="Zuk O."/>
            <person name="Lin M.F."/>
            <person name="Parker B.J."/>
            <person name="Washietl S."/>
            <person name="Kheradpour P."/>
            <person name="Ernst J."/>
            <person name="Jordan G."/>
            <person name="Mauceli E."/>
            <person name="Ward L.D."/>
            <person name="Lowe C.B."/>
            <person name="Holloway A.K."/>
            <person name="Clamp M."/>
            <person name="Gnerre S."/>
            <person name="Alfoldi J."/>
            <person name="Beal K."/>
            <person name="Chang J."/>
            <person name="Clawson H."/>
            <person name="Cuff J."/>
            <person name="Di Palma F."/>
            <person name="Fitzgerald S."/>
            <person name="Flicek P."/>
            <person name="Guttman M."/>
            <person name="Hubisz M.J."/>
            <person name="Jaffe D.B."/>
            <person name="Jungreis I."/>
            <person name="Kent W.J."/>
            <person name="Kostka D."/>
            <person name="Lara M."/>
            <person name="Martins A.L."/>
            <person name="Massingham T."/>
            <person name="Moltke I."/>
            <person name="Raney B.J."/>
            <person name="Rasmussen M.D."/>
            <person name="Robinson J."/>
            <person name="Stark A."/>
            <person name="Vilella A.J."/>
            <person name="Wen J."/>
            <person name="Xie X."/>
            <person name="Zody M.C."/>
            <person name="Baldwin J."/>
            <person name="Bloom T."/>
            <person name="Chin C.W."/>
            <person name="Heiman D."/>
            <person name="Nicol R."/>
            <person name="Nusbaum C."/>
            <person name="Young S."/>
            <person name="Wilkinson J."/>
            <person name="Worley K.C."/>
            <person name="Kovar C.L."/>
            <person name="Muzny D.M."/>
            <person name="Gibbs R.A."/>
            <person name="Cree A."/>
            <person name="Dihn H.H."/>
            <person name="Fowler G."/>
            <person name="Jhangiani S."/>
            <person name="Joshi V."/>
            <person name="Lee S."/>
            <person name="Lewis L.R."/>
            <person name="Nazareth L.V."/>
            <person name="Okwuonu G."/>
            <person name="Santibanez J."/>
            <person name="Warren W.C."/>
            <person name="Mardis E.R."/>
            <person name="Weinstock G.M."/>
            <person name="Wilson R.K."/>
            <person name="Delehaunty K."/>
            <person name="Dooling D."/>
            <person name="Fronik C."/>
            <person name="Fulton L."/>
            <person name="Fulton B."/>
            <person name="Graves T."/>
            <person name="Minx P."/>
            <person name="Sodergren E."/>
            <person name="Birney E."/>
            <person name="Margulies E.H."/>
            <person name="Herrero J."/>
            <person name="Green E.D."/>
            <person name="Haussler D."/>
            <person name="Siepel A."/>
            <person name="Goldman N."/>
            <person name="Pollard K.S."/>
            <person name="Pedersen J.S."/>
            <person name="Lander E.S."/>
            <person name="Kellis M."/>
        </authorList>
    </citation>
    <scope>NUCLEOTIDE SEQUENCE [LARGE SCALE GENOMIC DNA]</scope>
</reference>
<dbReference type="Pfam" id="PF00001">
    <property type="entry name" value="7tm_1"/>
    <property type="match status" value="1"/>
</dbReference>
<keyword evidence="2" id="KW-1003">Cell membrane</keyword>
<dbReference type="GO" id="GO:0001586">
    <property type="term" value="F:Gi/o-coupled serotonin receptor activity"/>
    <property type="evidence" value="ECO:0007669"/>
    <property type="project" value="Ensembl"/>
</dbReference>
<organism evidence="12 13">
    <name type="scientific">Myotis lucifugus</name>
    <name type="common">Little brown bat</name>
    <dbReference type="NCBI Taxonomy" id="59463"/>
    <lineage>
        <taxon>Eukaryota</taxon>
        <taxon>Metazoa</taxon>
        <taxon>Chordata</taxon>
        <taxon>Craniata</taxon>
        <taxon>Vertebrata</taxon>
        <taxon>Euteleostomi</taxon>
        <taxon>Mammalia</taxon>
        <taxon>Eutheria</taxon>
        <taxon>Laurasiatheria</taxon>
        <taxon>Chiroptera</taxon>
        <taxon>Yangochiroptera</taxon>
        <taxon>Vespertilionidae</taxon>
        <taxon>Myotis</taxon>
    </lineage>
</organism>
<dbReference type="PROSITE" id="PS50262">
    <property type="entry name" value="G_PROTEIN_RECEP_F1_2"/>
    <property type="match status" value="1"/>
</dbReference>
<feature type="domain" description="G-protein coupled receptors family 1 profile" evidence="11">
    <location>
        <begin position="46"/>
        <end position="327"/>
    </location>
</feature>
<keyword evidence="4 10" id="KW-1133">Transmembrane helix</keyword>
<feature type="transmembrane region" description="Helical" evidence="10">
    <location>
        <begin position="27"/>
        <end position="52"/>
    </location>
</feature>
<reference evidence="12" key="3">
    <citation type="submission" date="2025-09" db="UniProtKB">
        <authorList>
            <consortium name="Ensembl"/>
        </authorList>
    </citation>
    <scope>IDENTIFICATION</scope>
</reference>